<reference evidence="1 2" key="1">
    <citation type="journal article" date="2018" name="Sci. Data">
        <title>The draft genome sequence of cork oak.</title>
        <authorList>
            <person name="Ramos A.M."/>
            <person name="Usie A."/>
            <person name="Barbosa P."/>
            <person name="Barros P.M."/>
            <person name="Capote T."/>
            <person name="Chaves I."/>
            <person name="Simoes F."/>
            <person name="Abreu I."/>
            <person name="Carrasquinho I."/>
            <person name="Faro C."/>
            <person name="Guimaraes J.B."/>
            <person name="Mendonca D."/>
            <person name="Nobrega F."/>
            <person name="Rodrigues L."/>
            <person name="Saibo N.J.M."/>
            <person name="Varela M.C."/>
            <person name="Egas C."/>
            <person name="Matos J."/>
            <person name="Miguel C.M."/>
            <person name="Oliveira M.M."/>
            <person name="Ricardo C.P."/>
            <person name="Goncalves S."/>
        </authorList>
    </citation>
    <scope>NUCLEOTIDE SEQUENCE [LARGE SCALE GENOMIC DNA]</scope>
    <source>
        <strain evidence="2">cv. HL8</strain>
    </source>
</reference>
<dbReference type="GO" id="GO:0020037">
    <property type="term" value="F:heme binding"/>
    <property type="evidence" value="ECO:0007669"/>
    <property type="project" value="InterPro"/>
</dbReference>
<protein>
    <submittedName>
        <fullName evidence="1">Cytochrome p450 76c2</fullName>
    </submittedName>
</protein>
<evidence type="ECO:0000313" key="2">
    <source>
        <dbReference type="Proteomes" id="UP000237347"/>
    </source>
</evidence>
<dbReference type="EMBL" id="PKMF04000648">
    <property type="protein sequence ID" value="KAK7822945.1"/>
    <property type="molecule type" value="Genomic_DNA"/>
</dbReference>
<organism evidence="1 2">
    <name type="scientific">Quercus suber</name>
    <name type="common">Cork oak</name>
    <dbReference type="NCBI Taxonomy" id="58331"/>
    <lineage>
        <taxon>Eukaryota</taxon>
        <taxon>Viridiplantae</taxon>
        <taxon>Streptophyta</taxon>
        <taxon>Embryophyta</taxon>
        <taxon>Tracheophyta</taxon>
        <taxon>Spermatophyta</taxon>
        <taxon>Magnoliopsida</taxon>
        <taxon>eudicotyledons</taxon>
        <taxon>Gunneridae</taxon>
        <taxon>Pentapetalae</taxon>
        <taxon>rosids</taxon>
        <taxon>fabids</taxon>
        <taxon>Fagales</taxon>
        <taxon>Fagaceae</taxon>
        <taxon>Quercus</taxon>
    </lineage>
</organism>
<dbReference type="GO" id="GO:0016705">
    <property type="term" value="F:oxidoreductase activity, acting on paired donors, with incorporation or reduction of molecular oxygen"/>
    <property type="evidence" value="ECO:0007669"/>
    <property type="project" value="InterPro"/>
</dbReference>
<accession>A0AAW0J828</accession>
<dbReference type="SUPFAM" id="SSF48264">
    <property type="entry name" value="Cytochrome P450"/>
    <property type="match status" value="1"/>
</dbReference>
<dbReference type="GO" id="GO:0005506">
    <property type="term" value="F:iron ion binding"/>
    <property type="evidence" value="ECO:0007669"/>
    <property type="project" value="InterPro"/>
</dbReference>
<gene>
    <name evidence="1" type="primary">CYP76C2_2</name>
    <name evidence="1" type="ORF">CFP56_035952</name>
</gene>
<evidence type="ECO:0000313" key="1">
    <source>
        <dbReference type="EMBL" id="KAK7822945.1"/>
    </source>
</evidence>
<dbReference type="GO" id="GO:0004497">
    <property type="term" value="F:monooxygenase activity"/>
    <property type="evidence" value="ECO:0007669"/>
    <property type="project" value="InterPro"/>
</dbReference>
<sequence length="80" mass="9416">MKLPHCNKAFPLQLFAVSEMDLSIWDKSNLFMLERFLGIEIDLRGQNFELISFGGGWQICPSRHWRYECALDVRLPYPLL</sequence>
<dbReference type="AlphaFoldDB" id="A0AAW0J828"/>
<dbReference type="Proteomes" id="UP000237347">
    <property type="component" value="Unassembled WGS sequence"/>
</dbReference>
<proteinExistence type="predicted"/>
<comment type="caution">
    <text evidence="1">The sequence shown here is derived from an EMBL/GenBank/DDBJ whole genome shotgun (WGS) entry which is preliminary data.</text>
</comment>
<keyword evidence="2" id="KW-1185">Reference proteome</keyword>
<name>A0AAW0J828_QUESU</name>
<dbReference type="InterPro" id="IPR036396">
    <property type="entry name" value="Cyt_P450_sf"/>
</dbReference>